<dbReference type="Gene3D" id="2.80.10.50">
    <property type="match status" value="2"/>
</dbReference>
<name>A0A812VV69_9DINO</name>
<dbReference type="PROSITE" id="PS50231">
    <property type="entry name" value="RICIN_B_LECTIN"/>
    <property type="match status" value="1"/>
</dbReference>
<feature type="region of interest" description="Disordered" evidence="1">
    <location>
        <begin position="248"/>
        <end position="268"/>
    </location>
</feature>
<organism evidence="3 4">
    <name type="scientific">Symbiodinium necroappetens</name>
    <dbReference type="NCBI Taxonomy" id="1628268"/>
    <lineage>
        <taxon>Eukaryota</taxon>
        <taxon>Sar</taxon>
        <taxon>Alveolata</taxon>
        <taxon>Dinophyceae</taxon>
        <taxon>Suessiales</taxon>
        <taxon>Symbiodiniaceae</taxon>
        <taxon>Symbiodinium</taxon>
    </lineage>
</organism>
<dbReference type="InterPro" id="IPR011009">
    <property type="entry name" value="Kinase-like_dom_sf"/>
</dbReference>
<keyword evidence="4" id="KW-1185">Reference proteome</keyword>
<dbReference type="PANTHER" id="PTHR47332">
    <property type="entry name" value="SET DOMAIN-CONTAINING PROTEIN 5"/>
    <property type="match status" value="1"/>
</dbReference>
<dbReference type="SUPFAM" id="SSF56112">
    <property type="entry name" value="Protein kinase-like (PK-like)"/>
    <property type="match status" value="1"/>
</dbReference>
<dbReference type="Pfam" id="PF00856">
    <property type="entry name" value="SET"/>
    <property type="match status" value="1"/>
</dbReference>
<dbReference type="InterPro" id="IPR046341">
    <property type="entry name" value="SET_dom_sf"/>
</dbReference>
<reference evidence="3" key="1">
    <citation type="submission" date="2021-02" db="EMBL/GenBank/DDBJ databases">
        <authorList>
            <person name="Dougan E. K."/>
            <person name="Rhodes N."/>
            <person name="Thang M."/>
            <person name="Chan C."/>
        </authorList>
    </citation>
    <scope>NUCLEOTIDE SEQUENCE</scope>
</reference>
<protein>
    <submittedName>
        <fullName evidence="3">Set5 protein</fullName>
    </submittedName>
</protein>
<dbReference type="SUPFAM" id="SSF50370">
    <property type="entry name" value="Ricin B-like lectins"/>
    <property type="match status" value="1"/>
</dbReference>
<dbReference type="EMBL" id="CAJNJA010031287">
    <property type="protein sequence ID" value="CAE7655474.1"/>
    <property type="molecule type" value="Genomic_DNA"/>
</dbReference>
<evidence type="ECO:0000256" key="1">
    <source>
        <dbReference type="SAM" id="MobiDB-lite"/>
    </source>
</evidence>
<evidence type="ECO:0000313" key="3">
    <source>
        <dbReference type="EMBL" id="CAE7655474.1"/>
    </source>
</evidence>
<evidence type="ECO:0000259" key="2">
    <source>
        <dbReference type="PROSITE" id="PS50280"/>
    </source>
</evidence>
<dbReference type="Proteomes" id="UP000601435">
    <property type="component" value="Unassembled WGS sequence"/>
</dbReference>
<dbReference type="InterPro" id="IPR001214">
    <property type="entry name" value="SET_dom"/>
</dbReference>
<dbReference type="SUPFAM" id="SSF82199">
    <property type="entry name" value="SET domain"/>
    <property type="match status" value="1"/>
</dbReference>
<dbReference type="AlphaFoldDB" id="A0A812VV69"/>
<dbReference type="PANTHER" id="PTHR47332:SF4">
    <property type="entry name" value="SET DOMAIN-CONTAINING PROTEIN 5"/>
    <property type="match status" value="1"/>
</dbReference>
<gene>
    <name evidence="3" type="primary">set5</name>
    <name evidence="3" type="ORF">SNEC2469_LOCUS18549</name>
</gene>
<dbReference type="OrthoDB" id="408448at2759"/>
<dbReference type="InterPro" id="IPR053185">
    <property type="entry name" value="SET_domain_protein"/>
</dbReference>
<dbReference type="CDD" id="cd00161">
    <property type="entry name" value="beta-trefoil_Ricin-like"/>
    <property type="match status" value="1"/>
</dbReference>
<dbReference type="Gene3D" id="2.170.270.10">
    <property type="entry name" value="SET domain"/>
    <property type="match status" value="1"/>
</dbReference>
<comment type="caution">
    <text evidence="3">The sequence shown here is derived from an EMBL/GenBank/DDBJ whole genome shotgun (WGS) entry which is preliminary data.</text>
</comment>
<dbReference type="InterPro" id="IPR035992">
    <property type="entry name" value="Ricin_B-like_lectins"/>
</dbReference>
<evidence type="ECO:0000313" key="4">
    <source>
        <dbReference type="Proteomes" id="UP000601435"/>
    </source>
</evidence>
<proteinExistence type="predicted"/>
<dbReference type="PROSITE" id="PS50280">
    <property type="entry name" value="SET"/>
    <property type="match status" value="1"/>
</dbReference>
<dbReference type="CDD" id="cd20071">
    <property type="entry name" value="SET_SMYD"/>
    <property type="match status" value="1"/>
</dbReference>
<feature type="domain" description="SET" evidence="2">
    <location>
        <begin position="1"/>
        <end position="128"/>
    </location>
</feature>
<sequence length="777" mass="87478">AGAVATRPLTAGELLAEEEPLLQWSGEDQDQVQQLFDALPLHKQSAMMDLQDSYAHNDAEKTLLGVVCTNSFTFQNEEDERCLYLEISRFNHSCRPNCEGSWDDRLGLLQVYACEDIPSGDELCLFYTDVRKPRQLRQEKLQTLGFTCACPVCRAADPASDKRRERLWQLVEEIPSCEDPEQALGLIRESFELSDAEGLNISCFREVAAYQAYTSCLSMGCTEEAGKWIQRAYERLGKEAKRIHSLDRPGAEMARQHSKSLDPTTPSWKEAARRRVVRSLLEDVDCLAKSADQVRDPRLPRDVSATARERWLASLVVPSLRDARVWPVQDEDLDQRCLFNGYQGSVYDVELQGSDGRWRPSVMKLPPFSKPCLKDFVQPESTAKMPSTAERDQLWLCIPCKDDGAYFHLCNRSSGMQVLEIRGGGPGHSAASLRLSEYSGGDRQKWKVDDDRRITSKLDCMPGDQAIPLKFCIDVVGAQDANSAAVCAYAANGGRNQQWELEVVGQAGRTRLVRIVSQMDGRRLLTVENGDEMRKDMILEIEYLARWYGEAGLVQLQKVVWNNGVPQAIVEERLGKQLGRGTGDAEKACILQDIRHGLVHYTPQRAASSLLPVANVLRRIHSDGYVYNDMHDGNILRHMNNDSYKLIDLGSVTRADHWLSEIGSLYDCRWSRNRDWRAFALAFLGLILNGRQLDVWVLVGTNSCIKASSGLECSWSSPSDQVAWIPQDVEDLLTEHRGLWAVSEERGIRQVLLALFAPCVDDRVVCQKLWALSLSTF</sequence>
<accession>A0A812VV69</accession>
<feature type="non-terminal residue" evidence="3">
    <location>
        <position position="1"/>
    </location>
</feature>